<evidence type="ECO:0000313" key="3">
    <source>
        <dbReference type="Proteomes" id="UP000251842"/>
    </source>
</evidence>
<dbReference type="SUPFAM" id="SSF46785">
    <property type="entry name" value="Winged helix' DNA-binding domain"/>
    <property type="match status" value="1"/>
</dbReference>
<dbReference type="OrthoDB" id="32523at2"/>
<protein>
    <submittedName>
        <fullName evidence="2">MarR family transcriptional regulator</fullName>
    </submittedName>
</protein>
<dbReference type="InterPro" id="IPR039422">
    <property type="entry name" value="MarR/SlyA-like"/>
</dbReference>
<dbReference type="InterPro" id="IPR036390">
    <property type="entry name" value="WH_DNA-bd_sf"/>
</dbReference>
<keyword evidence="3" id="KW-1185">Reference proteome</keyword>
<dbReference type="RefSeq" id="WP_112925849.1">
    <property type="nucleotide sequence ID" value="NZ_CP029556.1"/>
</dbReference>
<dbReference type="PANTHER" id="PTHR33164">
    <property type="entry name" value="TRANSCRIPTIONAL REGULATOR, MARR FAMILY"/>
    <property type="match status" value="1"/>
</dbReference>
<dbReference type="Pfam" id="PF01047">
    <property type="entry name" value="MarR"/>
    <property type="match status" value="1"/>
</dbReference>
<name>A0A344J3M0_9GAMM</name>
<accession>A0A344J3M0</accession>
<dbReference type="Proteomes" id="UP000251842">
    <property type="component" value="Chromosome"/>
</dbReference>
<sequence>MNKPLPTCSGSSLGLLLRQVRDATRAALEAELARDGHNITLSQYITLKKLAEGEASPGELARAAELNPGAMTRLLDQLEKKDLLRRVPDPTDRRALRIELAEDARALIPAMLACADRVRARALAGMSEAEQDHFVRLLEQVRHNLTDEA</sequence>
<evidence type="ECO:0000259" key="1">
    <source>
        <dbReference type="PROSITE" id="PS50995"/>
    </source>
</evidence>
<gene>
    <name evidence="2" type="ORF">DCD74_02025</name>
</gene>
<dbReference type="InterPro" id="IPR000835">
    <property type="entry name" value="HTH_MarR-typ"/>
</dbReference>
<feature type="domain" description="HTH marR-type" evidence="1">
    <location>
        <begin position="10"/>
        <end position="143"/>
    </location>
</feature>
<dbReference type="PANTHER" id="PTHR33164:SF43">
    <property type="entry name" value="HTH-TYPE TRANSCRIPTIONAL REPRESSOR YETL"/>
    <property type="match status" value="1"/>
</dbReference>
<dbReference type="InterPro" id="IPR036388">
    <property type="entry name" value="WH-like_DNA-bd_sf"/>
</dbReference>
<dbReference type="GO" id="GO:0003700">
    <property type="term" value="F:DNA-binding transcription factor activity"/>
    <property type="evidence" value="ECO:0007669"/>
    <property type="project" value="InterPro"/>
</dbReference>
<dbReference type="KEGG" id="lue:DCD74_02025"/>
<dbReference type="EMBL" id="CP029556">
    <property type="protein sequence ID" value="AXA83630.1"/>
    <property type="molecule type" value="Genomic_DNA"/>
</dbReference>
<evidence type="ECO:0000313" key="2">
    <source>
        <dbReference type="EMBL" id="AXA83630.1"/>
    </source>
</evidence>
<dbReference type="SMART" id="SM00347">
    <property type="entry name" value="HTH_MARR"/>
    <property type="match status" value="1"/>
</dbReference>
<dbReference type="AlphaFoldDB" id="A0A344J3M0"/>
<dbReference type="PROSITE" id="PS50995">
    <property type="entry name" value="HTH_MARR_2"/>
    <property type="match status" value="1"/>
</dbReference>
<organism evidence="2 3">
    <name type="scientific">Solilutibacter oculi</name>
    <dbReference type="NCBI Taxonomy" id="2698682"/>
    <lineage>
        <taxon>Bacteria</taxon>
        <taxon>Pseudomonadati</taxon>
        <taxon>Pseudomonadota</taxon>
        <taxon>Gammaproteobacteria</taxon>
        <taxon>Lysobacterales</taxon>
        <taxon>Lysobacteraceae</taxon>
        <taxon>Solilutibacter</taxon>
    </lineage>
</organism>
<proteinExistence type="predicted"/>
<dbReference type="GO" id="GO:0006950">
    <property type="term" value="P:response to stress"/>
    <property type="evidence" value="ECO:0007669"/>
    <property type="project" value="TreeGrafter"/>
</dbReference>
<reference evidence="3" key="1">
    <citation type="submission" date="2018-05" db="EMBL/GenBank/DDBJ databases">
        <title>Luteimonas pekinense sp. nov., isolated from human Meibomian gland secretions, Beijing, China.</title>
        <authorList>
            <person name="Wen T."/>
            <person name="Bai H."/>
            <person name="Lv H."/>
        </authorList>
    </citation>
    <scope>NUCLEOTIDE SEQUENCE [LARGE SCALE GENOMIC DNA]</scope>
    <source>
        <strain evidence="3">83-4</strain>
    </source>
</reference>
<dbReference type="PRINTS" id="PR00598">
    <property type="entry name" value="HTHMARR"/>
</dbReference>
<dbReference type="Gene3D" id="1.10.10.10">
    <property type="entry name" value="Winged helix-like DNA-binding domain superfamily/Winged helix DNA-binding domain"/>
    <property type="match status" value="1"/>
</dbReference>